<sequence length="728" mass="79012">MVHASELSPGDYRFTEESAPQGYVLNTKVITFTIKESQESDPGVLNIDIKDDENVNYQGSAQLYKEAESESDDTFAALEDATFDVYTKAGQKVTTDSIKSDAEGKVTATGLAPGEYYFKEVATKDNQYLVNEKTVPFTIPATAEGKPAVVTSNDEGKLSLKNYLGSLELKKVGPDDQDLAGATFTIYDSEGKAAGTGTSDAKGLVQIDKLSPGAYTLKETKAPEGYLINTQAVAVTIPDTANGKPTTINIDEPFKDYRGAVRLIKTDVDGKALADAKFVLLDSENNQVRDGEVQTSNADGEVIFTDLAPGTYTFEESDAPKGYIKNLETISVVVPGRFEGDPKVQTADTKLINYQGSAELTKTDDKDKPLAGATFKVVDANDKDVAGKTATSDENGLVRVTGLVPGNYRFVETESPDKADAEGNFVLSGKELAFTIPTEATGEPTTQKIEQNVQNYRGKILLHKIGSAIDDDEQSIDLAGVEFTLYTKTDFSDTNPMKTTSDKEGMVEFANLAPGTYYMKETATIEGYKVNTFPIKVVIPARAPDVLENPETAKSPYTDAEGHLNKIENGAYVVDTGDFQNSRKEIDFKKIDGEAAGDLDVSKTAFALYFDDGSADGKLVEKTLNPKKDGSIDLSNLALKDGSYKLVETKTADNYLINSQPVYFVVKNTQALGISVDMDNYQGFIEATKVSGDKKLAGAEFKLYRANDLTNPNPYDEQARKRSDDHYL</sequence>
<evidence type="ECO:0000256" key="1">
    <source>
        <dbReference type="ARBA" id="ARBA00007257"/>
    </source>
</evidence>
<reference evidence="5 6" key="1">
    <citation type="submission" date="2014-12" db="EMBL/GenBank/DDBJ databases">
        <title>Draft genome sequences of 29 type strains of Enterococci.</title>
        <authorList>
            <person name="Zhong Z."/>
            <person name="Sun Z."/>
            <person name="Liu W."/>
            <person name="Zhang W."/>
            <person name="Zhang H."/>
        </authorList>
    </citation>
    <scope>NUCLEOTIDE SEQUENCE [LARGE SCALE GENOMIC DNA]</scope>
    <source>
        <strain evidence="5 6">DSM 17122</strain>
    </source>
</reference>
<evidence type="ECO:0000256" key="2">
    <source>
        <dbReference type="ARBA" id="ARBA00022525"/>
    </source>
</evidence>
<feature type="domain" description="SpaA-like prealbumin fold" evidence="4">
    <location>
        <begin position="471"/>
        <end position="541"/>
    </location>
</feature>
<dbReference type="SUPFAM" id="SSF49478">
    <property type="entry name" value="Cna protein B-type domain"/>
    <property type="match status" value="5"/>
</dbReference>
<feature type="domain" description="SpaA-like prealbumin fold" evidence="4">
    <location>
        <begin position="2"/>
        <end position="38"/>
    </location>
</feature>
<dbReference type="STRING" id="249189.RV04_GL000338"/>
<evidence type="ECO:0000256" key="3">
    <source>
        <dbReference type="ARBA" id="ARBA00022729"/>
    </source>
</evidence>
<feature type="domain" description="SpaA-like prealbumin fold" evidence="4">
    <location>
        <begin position="73"/>
        <end position="143"/>
    </location>
</feature>
<feature type="domain" description="SpaA-like prealbumin fold" evidence="4">
    <location>
        <begin position="585"/>
        <end position="680"/>
    </location>
</feature>
<dbReference type="Pfam" id="PF17802">
    <property type="entry name" value="SpaA"/>
    <property type="match status" value="7"/>
</dbReference>
<evidence type="ECO:0000313" key="5">
    <source>
        <dbReference type="EMBL" id="OJG47091.1"/>
    </source>
</evidence>
<keyword evidence="3" id="KW-0732">Signal</keyword>
<dbReference type="Gene3D" id="2.60.40.10">
    <property type="entry name" value="Immunoglobulins"/>
    <property type="match status" value="7"/>
</dbReference>
<feature type="domain" description="SpaA-like prealbumin fold" evidence="4">
    <location>
        <begin position="356"/>
        <end position="436"/>
    </location>
</feature>
<name>A0A1L8TRY4_9ENTE</name>
<dbReference type="AlphaFoldDB" id="A0A1L8TRY4"/>
<accession>A0A1L8TRY4</accession>
<protein>
    <recommendedName>
        <fullName evidence="4">SpaA-like prealbumin fold domain-containing protein</fullName>
    </recommendedName>
</protein>
<dbReference type="PANTHER" id="PTHR36108">
    <property type="entry name" value="COLOSSIN-B-RELATED"/>
    <property type="match status" value="1"/>
</dbReference>
<gene>
    <name evidence="5" type="ORF">RV04_GL000338</name>
</gene>
<dbReference type="EMBL" id="JXKQ01000001">
    <property type="protein sequence ID" value="OJG47091.1"/>
    <property type="molecule type" value="Genomic_DNA"/>
</dbReference>
<evidence type="ECO:0000313" key="6">
    <source>
        <dbReference type="Proteomes" id="UP000182077"/>
    </source>
</evidence>
<feature type="domain" description="SpaA-like prealbumin fold" evidence="4">
    <location>
        <begin position="165"/>
        <end position="241"/>
    </location>
</feature>
<dbReference type="InterPro" id="IPR041033">
    <property type="entry name" value="SpaA_PFL_dom_1"/>
</dbReference>
<dbReference type="Proteomes" id="UP000182077">
    <property type="component" value="Unassembled WGS sequence"/>
</dbReference>
<comment type="caution">
    <text evidence="5">The sequence shown here is derived from an EMBL/GenBank/DDBJ whole genome shotgun (WGS) entry which is preliminary data.</text>
</comment>
<evidence type="ECO:0000259" key="4">
    <source>
        <dbReference type="Pfam" id="PF17802"/>
    </source>
</evidence>
<proteinExistence type="inferred from homology"/>
<keyword evidence="2" id="KW-0964">Secreted</keyword>
<dbReference type="PANTHER" id="PTHR36108:SF13">
    <property type="entry name" value="COLOSSIN-B-RELATED"/>
    <property type="match status" value="1"/>
</dbReference>
<dbReference type="InterPro" id="IPR013783">
    <property type="entry name" value="Ig-like_fold"/>
</dbReference>
<organism evidence="5 6">
    <name type="scientific">Enterococcus hermanniensis</name>
    <dbReference type="NCBI Taxonomy" id="249189"/>
    <lineage>
        <taxon>Bacteria</taxon>
        <taxon>Bacillati</taxon>
        <taxon>Bacillota</taxon>
        <taxon>Bacilli</taxon>
        <taxon>Lactobacillales</taxon>
        <taxon>Enterococcaceae</taxon>
        <taxon>Enterococcus</taxon>
    </lineage>
</organism>
<feature type="domain" description="SpaA-like prealbumin fold" evidence="4">
    <location>
        <begin position="260"/>
        <end position="335"/>
    </location>
</feature>
<comment type="similarity">
    <text evidence="1">Belongs to the serine-aspartate repeat-containing protein (SDr) family.</text>
</comment>
<keyword evidence="6" id="KW-1185">Reference proteome</keyword>